<dbReference type="InterPro" id="IPR029058">
    <property type="entry name" value="AB_hydrolase_fold"/>
</dbReference>
<proteinExistence type="predicted"/>
<keyword evidence="8" id="KW-1185">Reference proteome</keyword>
<evidence type="ECO:0000313" key="7">
    <source>
        <dbReference type="EMBL" id="KAK0707766.1"/>
    </source>
</evidence>
<dbReference type="EMBL" id="JAUKUA010000006">
    <property type="protein sequence ID" value="KAK0707766.1"/>
    <property type="molecule type" value="Genomic_DNA"/>
</dbReference>
<accession>A0AA40DNL1</accession>
<dbReference type="PANTHER" id="PTHR48182:SF2">
    <property type="entry name" value="PROTEIN SERAC1"/>
    <property type="match status" value="1"/>
</dbReference>
<keyword evidence="6" id="KW-0472">Membrane</keyword>
<evidence type="ECO:0000313" key="8">
    <source>
        <dbReference type="Proteomes" id="UP001172102"/>
    </source>
</evidence>
<protein>
    <submittedName>
        <fullName evidence="7">Uncharacterized protein</fullName>
    </submittedName>
</protein>
<evidence type="ECO:0000256" key="5">
    <source>
        <dbReference type="ARBA" id="ARBA00023128"/>
    </source>
</evidence>
<dbReference type="PANTHER" id="PTHR48182">
    <property type="entry name" value="PROTEIN SERAC1"/>
    <property type="match status" value="1"/>
</dbReference>
<comment type="caution">
    <text evidence="7">The sequence shown here is derived from an EMBL/GenBank/DDBJ whole genome shotgun (WGS) entry which is preliminary data.</text>
</comment>
<dbReference type="SUPFAM" id="SSF53474">
    <property type="entry name" value="alpha/beta-Hydrolases"/>
    <property type="match status" value="1"/>
</dbReference>
<keyword evidence="4" id="KW-0256">Endoplasmic reticulum</keyword>
<dbReference type="InterPro" id="IPR052374">
    <property type="entry name" value="SERAC1"/>
</dbReference>
<evidence type="ECO:0000256" key="3">
    <source>
        <dbReference type="ARBA" id="ARBA00004370"/>
    </source>
</evidence>
<dbReference type="GO" id="GO:0016020">
    <property type="term" value="C:membrane"/>
    <property type="evidence" value="ECO:0007669"/>
    <property type="project" value="UniProtKB-SubCell"/>
</dbReference>
<gene>
    <name evidence="7" type="ORF">B0H67DRAFT_322084</name>
</gene>
<dbReference type="AlphaFoldDB" id="A0AA40DNL1"/>
<reference evidence="7" key="1">
    <citation type="submission" date="2023-06" db="EMBL/GenBank/DDBJ databases">
        <title>Genome-scale phylogeny and comparative genomics of the fungal order Sordariales.</title>
        <authorList>
            <consortium name="Lawrence Berkeley National Laboratory"/>
            <person name="Hensen N."/>
            <person name="Bonometti L."/>
            <person name="Westerberg I."/>
            <person name="Brannstrom I.O."/>
            <person name="Guillou S."/>
            <person name="Cros-Aarteil S."/>
            <person name="Calhoun S."/>
            <person name="Haridas S."/>
            <person name="Kuo A."/>
            <person name="Mondo S."/>
            <person name="Pangilinan J."/>
            <person name="Riley R."/>
            <person name="Labutti K."/>
            <person name="Andreopoulos B."/>
            <person name="Lipzen A."/>
            <person name="Chen C."/>
            <person name="Yanf M."/>
            <person name="Daum C."/>
            <person name="Ng V."/>
            <person name="Clum A."/>
            <person name="Steindorff A."/>
            <person name="Ohm R."/>
            <person name="Martin F."/>
            <person name="Silar P."/>
            <person name="Natvig D."/>
            <person name="Lalanne C."/>
            <person name="Gautier V."/>
            <person name="Ament-Velasquez S.L."/>
            <person name="Kruys A."/>
            <person name="Hutchinson M.I."/>
            <person name="Powell A.J."/>
            <person name="Barry K."/>
            <person name="Miller A.N."/>
            <person name="Grigoriev I.V."/>
            <person name="Debuchy R."/>
            <person name="Gladieux P."/>
            <person name="Thoren M.H."/>
            <person name="Johannesson H."/>
        </authorList>
    </citation>
    <scope>NUCLEOTIDE SEQUENCE</scope>
    <source>
        <strain evidence="7">SMH4607-1</strain>
    </source>
</reference>
<keyword evidence="5" id="KW-0496">Mitochondrion</keyword>
<evidence type="ECO:0000256" key="1">
    <source>
        <dbReference type="ARBA" id="ARBA00004173"/>
    </source>
</evidence>
<evidence type="ECO:0000256" key="2">
    <source>
        <dbReference type="ARBA" id="ARBA00004240"/>
    </source>
</evidence>
<evidence type="ECO:0000256" key="4">
    <source>
        <dbReference type="ARBA" id="ARBA00022824"/>
    </source>
</evidence>
<name>A0AA40DNL1_9PEZI</name>
<evidence type="ECO:0000256" key="6">
    <source>
        <dbReference type="ARBA" id="ARBA00023136"/>
    </source>
</evidence>
<sequence>MGSCASRCVPLPRRGGRVLEEITVETASGSIRDGEENKQSPMDIVILEGLNPHHMNLAYGVRGIIGAESPGSRIWMLDQGYDCNWFYEAPSNDVVQMSRGVLSNLLSARASQEGCQRPIVFIGIAIGGILVKQAILLAHIVDEFKPIKDFIKGVVFLGTPHKEDKEDDYARILARIAKACDPYPEAVDGVSVNSGYFRQLTSHFRNHLGDLPVYTITQPELLVSEESATLGCKGEVHISLDVQNEQGHDLRGLREVSRCIQRIECHTTTTNVVESKSRLQNPYSVNDLPPESCPVCSSMPPGLPVGTETRPLEYLINLDQPAQDDLRLWARCCVVAHFAYRVSSVWLGRDTAGVKRDRGVRDASLMQQEACFGKVGPGSESWSVERRDDGG</sequence>
<comment type="subcellular location">
    <subcellularLocation>
        <location evidence="2">Endoplasmic reticulum</location>
    </subcellularLocation>
    <subcellularLocation>
        <location evidence="3">Membrane</location>
    </subcellularLocation>
    <subcellularLocation>
        <location evidence="1">Mitochondrion</location>
    </subcellularLocation>
</comment>
<dbReference type="GO" id="GO:0005739">
    <property type="term" value="C:mitochondrion"/>
    <property type="evidence" value="ECO:0007669"/>
    <property type="project" value="UniProtKB-SubCell"/>
</dbReference>
<dbReference type="GO" id="GO:0005783">
    <property type="term" value="C:endoplasmic reticulum"/>
    <property type="evidence" value="ECO:0007669"/>
    <property type="project" value="UniProtKB-SubCell"/>
</dbReference>
<organism evidence="7 8">
    <name type="scientific">Lasiosphaeris hirsuta</name>
    <dbReference type="NCBI Taxonomy" id="260670"/>
    <lineage>
        <taxon>Eukaryota</taxon>
        <taxon>Fungi</taxon>
        <taxon>Dikarya</taxon>
        <taxon>Ascomycota</taxon>
        <taxon>Pezizomycotina</taxon>
        <taxon>Sordariomycetes</taxon>
        <taxon>Sordariomycetidae</taxon>
        <taxon>Sordariales</taxon>
        <taxon>Lasiosphaeriaceae</taxon>
        <taxon>Lasiosphaeris</taxon>
    </lineage>
</organism>
<dbReference type="Proteomes" id="UP001172102">
    <property type="component" value="Unassembled WGS sequence"/>
</dbReference>